<sequence length="276" mass="32990">MYFVSETDMLKAMRMALMDEVMKSGKVISNENFTALYNFIGVLSEHFPTYSFSNNLQRQHRSRRSQSVLRMSTRARHVFIHMREFLNKHLPQMQVNASDWQQHFVNMERVFGNPFPTNASWVHCKGTRPQYRGYTCGLWTTFHALTVNAYMNSLERELQPLQILSSIKQWVDSFFGCLHCRQHFDRMTTKIFPMTERWIRQPSDMMMYLWRAHNIVNQRLHNDPTEDPQFEKYQFPAPFLCQSCQIGSDHFSKKEVHRFLMRFYGNIRAYQPDAQT</sequence>
<dbReference type="GO" id="GO:0005615">
    <property type="term" value="C:extracellular space"/>
    <property type="evidence" value="ECO:0007669"/>
    <property type="project" value="TreeGrafter"/>
</dbReference>
<evidence type="ECO:0000256" key="6">
    <source>
        <dbReference type="ARBA" id="ARBA00023157"/>
    </source>
</evidence>
<keyword evidence="10" id="KW-1185">Reference proteome</keyword>
<proteinExistence type="predicted"/>
<comment type="cofactor">
    <cofactor evidence="1 7">
        <name>FAD</name>
        <dbReference type="ChEBI" id="CHEBI:57692"/>
    </cofactor>
</comment>
<dbReference type="Gene3D" id="1.20.120.310">
    <property type="entry name" value="ERV/ALR sulfhydryl oxidase domain"/>
    <property type="match status" value="1"/>
</dbReference>
<comment type="catalytic activity">
    <reaction evidence="7">
        <text>2 R'C(R)SH + O2 = R'C(R)S-S(R)CR' + H2O2</text>
        <dbReference type="Rhea" id="RHEA:17357"/>
        <dbReference type="ChEBI" id="CHEBI:15379"/>
        <dbReference type="ChEBI" id="CHEBI:16240"/>
        <dbReference type="ChEBI" id="CHEBI:16520"/>
        <dbReference type="ChEBI" id="CHEBI:17412"/>
        <dbReference type="EC" id="1.8.3.2"/>
    </reaction>
</comment>
<dbReference type="Pfam" id="PF04777">
    <property type="entry name" value="Evr1_Alr"/>
    <property type="match status" value="1"/>
</dbReference>
<name>A0A3P6RFZ6_ANISI</name>
<dbReference type="InterPro" id="IPR042568">
    <property type="entry name" value="QSOX_FAD-bd_sf"/>
</dbReference>
<evidence type="ECO:0000313" key="10">
    <source>
        <dbReference type="Proteomes" id="UP000267096"/>
    </source>
</evidence>
<keyword evidence="3" id="KW-0732">Signal</keyword>
<evidence type="ECO:0000259" key="8">
    <source>
        <dbReference type="PROSITE" id="PS51324"/>
    </source>
</evidence>
<accession>A0A3P6RFZ6</accession>
<evidence type="ECO:0000256" key="7">
    <source>
        <dbReference type="RuleBase" id="RU371123"/>
    </source>
</evidence>
<evidence type="ECO:0000256" key="1">
    <source>
        <dbReference type="ARBA" id="ARBA00001974"/>
    </source>
</evidence>
<keyword evidence="2 7" id="KW-0285">Flavoprotein</keyword>
<evidence type="ECO:0000256" key="5">
    <source>
        <dbReference type="ARBA" id="ARBA00023002"/>
    </source>
</evidence>
<evidence type="ECO:0000256" key="2">
    <source>
        <dbReference type="ARBA" id="ARBA00022630"/>
    </source>
</evidence>
<dbReference type="InterPro" id="IPR039798">
    <property type="entry name" value="Sulfhydryl_oxidase"/>
</dbReference>
<gene>
    <name evidence="9" type="ORF">ASIM_LOCUS16550</name>
</gene>
<evidence type="ECO:0000256" key="4">
    <source>
        <dbReference type="ARBA" id="ARBA00022827"/>
    </source>
</evidence>
<evidence type="ECO:0000313" key="9">
    <source>
        <dbReference type="EMBL" id="VDK58117.1"/>
    </source>
</evidence>
<dbReference type="FunFam" id="1.20.120.310:FF:000005">
    <property type="entry name" value="Sulfhydryl oxidase"/>
    <property type="match status" value="1"/>
</dbReference>
<feature type="domain" description="ERV/ALR sulfhydryl oxidase" evidence="8">
    <location>
        <begin position="127"/>
        <end position="235"/>
    </location>
</feature>
<keyword evidence="6" id="KW-1015">Disulfide bond</keyword>
<dbReference type="Proteomes" id="UP000267096">
    <property type="component" value="Unassembled WGS sequence"/>
</dbReference>
<dbReference type="EC" id="1.8.3.2" evidence="7"/>
<dbReference type="GO" id="GO:0016971">
    <property type="term" value="F:flavin-dependent sulfhydryl oxidase activity"/>
    <property type="evidence" value="ECO:0007669"/>
    <property type="project" value="InterPro"/>
</dbReference>
<protein>
    <recommendedName>
        <fullName evidence="7">Sulfhydryl oxidase</fullName>
        <ecNumber evidence="7">1.8.3.2</ecNumber>
    </recommendedName>
</protein>
<dbReference type="SUPFAM" id="SSF69000">
    <property type="entry name" value="FAD-dependent thiol oxidase"/>
    <property type="match status" value="1"/>
</dbReference>
<dbReference type="GO" id="GO:0006457">
    <property type="term" value="P:protein folding"/>
    <property type="evidence" value="ECO:0007669"/>
    <property type="project" value="TreeGrafter"/>
</dbReference>
<dbReference type="OrthoDB" id="59470at2759"/>
<dbReference type="GO" id="GO:0003756">
    <property type="term" value="F:protein disulfide isomerase activity"/>
    <property type="evidence" value="ECO:0007669"/>
    <property type="project" value="TreeGrafter"/>
</dbReference>
<dbReference type="GO" id="GO:0000139">
    <property type="term" value="C:Golgi membrane"/>
    <property type="evidence" value="ECO:0007669"/>
    <property type="project" value="TreeGrafter"/>
</dbReference>
<dbReference type="InterPro" id="IPR036774">
    <property type="entry name" value="ERV/ALR_sulphydryl_oxid_sf"/>
</dbReference>
<dbReference type="InterPro" id="IPR017905">
    <property type="entry name" value="ERV/ALR_sulphydryl_oxidase"/>
</dbReference>
<evidence type="ECO:0000256" key="3">
    <source>
        <dbReference type="ARBA" id="ARBA00022729"/>
    </source>
</evidence>
<dbReference type="EMBL" id="UYRR01033193">
    <property type="protein sequence ID" value="VDK58117.1"/>
    <property type="molecule type" value="Genomic_DNA"/>
</dbReference>
<dbReference type="PROSITE" id="PS51324">
    <property type="entry name" value="ERV_ALR"/>
    <property type="match status" value="1"/>
</dbReference>
<dbReference type="PANTHER" id="PTHR22897:SF20">
    <property type="entry name" value="SULFHYDRYL OXIDASE"/>
    <property type="match status" value="1"/>
</dbReference>
<reference evidence="9 10" key="1">
    <citation type="submission" date="2018-11" db="EMBL/GenBank/DDBJ databases">
        <authorList>
            <consortium name="Pathogen Informatics"/>
        </authorList>
    </citation>
    <scope>NUCLEOTIDE SEQUENCE [LARGE SCALE GENOMIC DNA]</scope>
</reference>
<organism evidence="9 10">
    <name type="scientific">Anisakis simplex</name>
    <name type="common">Herring worm</name>
    <dbReference type="NCBI Taxonomy" id="6269"/>
    <lineage>
        <taxon>Eukaryota</taxon>
        <taxon>Metazoa</taxon>
        <taxon>Ecdysozoa</taxon>
        <taxon>Nematoda</taxon>
        <taxon>Chromadorea</taxon>
        <taxon>Rhabditida</taxon>
        <taxon>Spirurina</taxon>
        <taxon>Ascaridomorpha</taxon>
        <taxon>Ascaridoidea</taxon>
        <taxon>Anisakidae</taxon>
        <taxon>Anisakis</taxon>
        <taxon>Anisakis simplex complex</taxon>
    </lineage>
</organism>
<keyword evidence="4 7" id="KW-0274">FAD</keyword>
<dbReference type="AlphaFoldDB" id="A0A3P6RFZ6"/>
<dbReference type="Gene3D" id="1.20.120.1960">
    <property type="entry name" value="QSOX sulfhydryl oxidase domain"/>
    <property type="match status" value="1"/>
</dbReference>
<keyword evidence="5 7" id="KW-0560">Oxidoreductase</keyword>
<dbReference type="PANTHER" id="PTHR22897">
    <property type="entry name" value="QUIESCIN Q6-RELATED SULFHYDRYL OXIDASE"/>
    <property type="match status" value="1"/>
</dbReference>